<feature type="region of interest" description="Disordered" evidence="1">
    <location>
        <begin position="201"/>
        <end position="224"/>
    </location>
</feature>
<dbReference type="AlphaFoldDB" id="A0A645E178"/>
<name>A0A645E178_9ZZZZ</name>
<dbReference type="EMBL" id="VSSQ01040998">
    <property type="protein sequence ID" value="MPM94342.1"/>
    <property type="molecule type" value="Genomic_DNA"/>
</dbReference>
<sequence length="272" mass="29495">MGTRSQRPADGIGENNDVVHRPTAVRVLFLINAHHGIRQTVNLHLFSHRVHVIEKGLRRPRPQNADLLILLNVQQRQVAALFQLKIVANCILIAAKVKRGRHFRVLASASPAVAGHRHAAAHVSHSAVSAHFAAVFGSVNHGGGKLAVGRHAVHTVVKLQAEIIQVLKHILPVAVTGIDGNLVGAHGRHHLHAFLVGPVDDRDNGHNGGNADDDAKHRQGGPALVSQNGFQRHFQRLPDFHSQSTSWGRSSIFFPSARRTTLRAVAAMPCRG</sequence>
<reference evidence="2" key="1">
    <citation type="submission" date="2019-08" db="EMBL/GenBank/DDBJ databases">
        <authorList>
            <person name="Kucharzyk K."/>
            <person name="Murdoch R.W."/>
            <person name="Higgins S."/>
            <person name="Loffler F."/>
        </authorList>
    </citation>
    <scope>NUCLEOTIDE SEQUENCE</scope>
</reference>
<accession>A0A645E178</accession>
<proteinExistence type="predicted"/>
<protein>
    <submittedName>
        <fullName evidence="2">Uncharacterized protein</fullName>
    </submittedName>
</protein>
<gene>
    <name evidence="2" type="ORF">SDC9_141488</name>
</gene>
<comment type="caution">
    <text evidence="2">The sequence shown here is derived from an EMBL/GenBank/DDBJ whole genome shotgun (WGS) entry which is preliminary data.</text>
</comment>
<organism evidence="2">
    <name type="scientific">bioreactor metagenome</name>
    <dbReference type="NCBI Taxonomy" id="1076179"/>
    <lineage>
        <taxon>unclassified sequences</taxon>
        <taxon>metagenomes</taxon>
        <taxon>ecological metagenomes</taxon>
    </lineage>
</organism>
<evidence type="ECO:0000256" key="1">
    <source>
        <dbReference type="SAM" id="MobiDB-lite"/>
    </source>
</evidence>
<evidence type="ECO:0000313" key="2">
    <source>
        <dbReference type="EMBL" id="MPM94342.1"/>
    </source>
</evidence>